<comment type="caution">
    <text evidence="2">The sequence shown here is derived from an EMBL/GenBank/DDBJ whole genome shotgun (WGS) entry which is preliminary data.</text>
</comment>
<keyword evidence="3" id="KW-1185">Reference proteome</keyword>
<feature type="region of interest" description="Disordered" evidence="1">
    <location>
        <begin position="42"/>
        <end position="65"/>
    </location>
</feature>
<organism evidence="2 3">
    <name type="scientific">Molossus molossus</name>
    <name type="common">Pallas' mastiff bat</name>
    <name type="synonym">Vespertilio molossus</name>
    <dbReference type="NCBI Taxonomy" id="27622"/>
    <lineage>
        <taxon>Eukaryota</taxon>
        <taxon>Metazoa</taxon>
        <taxon>Chordata</taxon>
        <taxon>Craniata</taxon>
        <taxon>Vertebrata</taxon>
        <taxon>Euteleostomi</taxon>
        <taxon>Mammalia</taxon>
        <taxon>Eutheria</taxon>
        <taxon>Laurasiatheria</taxon>
        <taxon>Chiroptera</taxon>
        <taxon>Yangochiroptera</taxon>
        <taxon>Molossidae</taxon>
        <taxon>Molossus</taxon>
    </lineage>
</organism>
<name>A0A7J8I135_MOLMO</name>
<dbReference type="InParanoid" id="A0A7J8I135"/>
<evidence type="ECO:0000313" key="3">
    <source>
        <dbReference type="Proteomes" id="UP000550707"/>
    </source>
</evidence>
<evidence type="ECO:0000313" key="2">
    <source>
        <dbReference type="EMBL" id="KAF6477829.1"/>
    </source>
</evidence>
<protein>
    <submittedName>
        <fullName evidence="2">Uncharacterized protein</fullName>
    </submittedName>
</protein>
<evidence type="ECO:0000256" key="1">
    <source>
        <dbReference type="SAM" id="MobiDB-lite"/>
    </source>
</evidence>
<dbReference type="Proteomes" id="UP000550707">
    <property type="component" value="Unassembled WGS sequence"/>
</dbReference>
<sequence length="138" mass="14348">MRPLTISLFCPNQRPPGRCSPVWGVGLCSFCPREEMEQLGAARPGKLGKGHPTGLGQPSAPPGRCSPVWGVGLCSFCPREEMEQLRAARPGKLGKGHLTGLGQPSAPPGLRVLVQSLWGGVGPAQPHPPSVLPPPAGP</sequence>
<gene>
    <name evidence="2" type="ORF">HJG59_010742</name>
</gene>
<reference evidence="2 3" key="1">
    <citation type="journal article" date="2020" name="Nature">
        <title>Six reference-quality genomes reveal evolution of bat adaptations.</title>
        <authorList>
            <person name="Jebb D."/>
            <person name="Huang Z."/>
            <person name="Pippel M."/>
            <person name="Hughes G.M."/>
            <person name="Lavrichenko K."/>
            <person name="Devanna P."/>
            <person name="Winkler S."/>
            <person name="Jermiin L.S."/>
            <person name="Skirmuntt E.C."/>
            <person name="Katzourakis A."/>
            <person name="Burkitt-Gray L."/>
            <person name="Ray D.A."/>
            <person name="Sullivan K.A.M."/>
            <person name="Roscito J.G."/>
            <person name="Kirilenko B.M."/>
            <person name="Davalos L.M."/>
            <person name="Corthals A.P."/>
            <person name="Power M.L."/>
            <person name="Jones G."/>
            <person name="Ransome R.D."/>
            <person name="Dechmann D.K.N."/>
            <person name="Locatelli A.G."/>
            <person name="Puechmaille S.J."/>
            <person name="Fedrigo O."/>
            <person name="Jarvis E.D."/>
            <person name="Hiller M."/>
            <person name="Vernes S.C."/>
            <person name="Myers E.W."/>
            <person name="Teeling E.C."/>
        </authorList>
    </citation>
    <scope>NUCLEOTIDE SEQUENCE [LARGE SCALE GENOMIC DNA]</scope>
    <source>
        <strain evidence="2">MMolMol1</strain>
        <tissue evidence="2">Muscle</tissue>
    </source>
</reference>
<dbReference type="AlphaFoldDB" id="A0A7J8I135"/>
<proteinExistence type="predicted"/>
<dbReference type="EMBL" id="JACASF010000005">
    <property type="protein sequence ID" value="KAF6477829.1"/>
    <property type="molecule type" value="Genomic_DNA"/>
</dbReference>
<accession>A0A7J8I135</accession>